<dbReference type="GO" id="GO:0006897">
    <property type="term" value="P:endocytosis"/>
    <property type="evidence" value="ECO:0007669"/>
    <property type="project" value="EnsemblFungi"/>
</dbReference>
<feature type="transmembrane region" description="Helical" evidence="8">
    <location>
        <begin position="233"/>
        <end position="258"/>
    </location>
</feature>
<reference evidence="11 12" key="1">
    <citation type="journal article" date="2011" name="Proc. Natl. Acad. Sci. U.S.A.">
        <title>Evolutionary erosion of yeast sex chromosomes by mating-type switching accidents.</title>
        <authorList>
            <person name="Gordon J.L."/>
            <person name="Armisen D."/>
            <person name="Proux-Wera E."/>
            <person name="Oheigeartaigh S.S."/>
            <person name="Byrne K.P."/>
            <person name="Wolfe K.H."/>
        </authorList>
    </citation>
    <scope>NUCLEOTIDE SEQUENCE [LARGE SCALE GENOMIC DNA]</scope>
    <source>
        <strain evidence="12">ATCC 76901 / BCRC 22586 / CBS 4309 / NBRC 1992 / NRRL Y-12630</strain>
    </source>
</reference>
<dbReference type="EMBL" id="HE576756">
    <property type="protein sequence ID" value="CCC70282.1"/>
    <property type="molecule type" value="Genomic_DNA"/>
</dbReference>
<reference key="2">
    <citation type="submission" date="2011-08" db="EMBL/GenBank/DDBJ databases">
        <title>Genome sequence of Naumovozyma castellii.</title>
        <authorList>
            <person name="Gordon J.L."/>
            <person name="Armisen D."/>
            <person name="Proux-Wera E."/>
            <person name="OhEigeartaigh S.S."/>
            <person name="Byrne K.P."/>
            <person name="Wolfe K.H."/>
        </authorList>
    </citation>
    <scope>NUCLEOTIDE SEQUENCE</scope>
    <source>
        <strain>Type strain:CBS 4309</strain>
    </source>
</reference>
<dbReference type="GeneID" id="96903913"/>
<feature type="region of interest" description="Disordered" evidence="7">
    <location>
        <begin position="120"/>
        <end position="176"/>
    </location>
</feature>
<keyword evidence="2 8" id="KW-0812">Transmembrane</keyword>
<dbReference type="GO" id="GO:0006970">
    <property type="term" value="P:response to osmotic stress"/>
    <property type="evidence" value="ECO:0007669"/>
    <property type="project" value="EnsemblFungi"/>
</dbReference>
<evidence type="ECO:0000313" key="12">
    <source>
        <dbReference type="Proteomes" id="UP000001640"/>
    </source>
</evidence>
<gene>
    <name evidence="11" type="primary">NCAS0E02120</name>
    <name evidence="11" type="ordered locus">NCAS_0E02120</name>
</gene>
<keyword evidence="12" id="KW-1185">Reference proteome</keyword>
<feature type="region of interest" description="Disordered" evidence="7">
    <location>
        <begin position="206"/>
        <end position="226"/>
    </location>
</feature>
<evidence type="ECO:0000256" key="1">
    <source>
        <dbReference type="ARBA" id="ARBA00004167"/>
    </source>
</evidence>
<feature type="chain" id="PRO_5003410693" description="WSC domain-containing protein" evidence="9">
    <location>
        <begin position="23"/>
        <end position="378"/>
    </location>
</feature>
<feature type="signal peptide" evidence="9">
    <location>
        <begin position="1"/>
        <end position="22"/>
    </location>
</feature>
<evidence type="ECO:0000256" key="8">
    <source>
        <dbReference type="SAM" id="Phobius"/>
    </source>
</evidence>
<dbReference type="HOGENOM" id="CLU_024893_1_1_1"/>
<dbReference type="FunCoup" id="G0VFL5">
    <property type="interactions" value="162"/>
</dbReference>
<feature type="compositionally biased region" description="Polar residues" evidence="7">
    <location>
        <begin position="352"/>
        <end position="365"/>
    </location>
</feature>
<dbReference type="GO" id="GO:0000425">
    <property type="term" value="P:pexophagy"/>
    <property type="evidence" value="ECO:0007669"/>
    <property type="project" value="EnsemblFungi"/>
</dbReference>
<evidence type="ECO:0000256" key="6">
    <source>
        <dbReference type="ARBA" id="ARBA00023180"/>
    </source>
</evidence>
<dbReference type="GO" id="GO:0031505">
    <property type="term" value="P:fungal-type cell wall organization"/>
    <property type="evidence" value="ECO:0007669"/>
    <property type="project" value="EnsemblFungi"/>
</dbReference>
<keyword evidence="4 8" id="KW-1133">Transmembrane helix</keyword>
<organism evidence="11 12">
    <name type="scientific">Naumovozyma castellii</name>
    <name type="common">Yeast</name>
    <name type="synonym">Saccharomyces castellii</name>
    <dbReference type="NCBI Taxonomy" id="27288"/>
    <lineage>
        <taxon>Eukaryota</taxon>
        <taxon>Fungi</taxon>
        <taxon>Dikarya</taxon>
        <taxon>Ascomycota</taxon>
        <taxon>Saccharomycotina</taxon>
        <taxon>Saccharomycetes</taxon>
        <taxon>Saccharomycetales</taxon>
        <taxon>Saccharomycetaceae</taxon>
        <taxon>Naumovozyma</taxon>
    </lineage>
</organism>
<feature type="compositionally biased region" description="Polar residues" evidence="7">
    <location>
        <begin position="206"/>
        <end position="225"/>
    </location>
</feature>
<dbReference type="InterPro" id="IPR002889">
    <property type="entry name" value="WSC_carb-bd"/>
</dbReference>
<dbReference type="GO" id="GO:0030010">
    <property type="term" value="P:establishment of cell polarity"/>
    <property type="evidence" value="ECO:0007669"/>
    <property type="project" value="EnsemblFungi"/>
</dbReference>
<dbReference type="OrthoDB" id="5985073at2759"/>
<dbReference type="GO" id="GO:0007266">
    <property type="term" value="P:Rho protein signal transduction"/>
    <property type="evidence" value="ECO:0007669"/>
    <property type="project" value="EnsemblFungi"/>
</dbReference>
<feature type="region of interest" description="Disordered" evidence="7">
    <location>
        <begin position="334"/>
        <end position="367"/>
    </location>
</feature>
<evidence type="ECO:0000313" key="11">
    <source>
        <dbReference type="EMBL" id="CCC70282.1"/>
    </source>
</evidence>
<evidence type="ECO:0000256" key="2">
    <source>
        <dbReference type="ARBA" id="ARBA00022692"/>
    </source>
</evidence>
<evidence type="ECO:0000256" key="9">
    <source>
        <dbReference type="SAM" id="SignalP"/>
    </source>
</evidence>
<evidence type="ECO:0000256" key="7">
    <source>
        <dbReference type="SAM" id="MobiDB-lite"/>
    </source>
</evidence>
<dbReference type="OMA" id="HINMKRE"/>
<dbReference type="Proteomes" id="UP000001640">
    <property type="component" value="Chromosome 5"/>
</dbReference>
<proteinExistence type="predicted"/>
<accession>G0VFL5</accession>
<evidence type="ECO:0000259" key="10">
    <source>
        <dbReference type="PROSITE" id="PS51212"/>
    </source>
</evidence>
<dbReference type="PANTHER" id="PTHR24269">
    <property type="entry name" value="KREMEN PROTEIN"/>
    <property type="match status" value="1"/>
</dbReference>
<evidence type="ECO:0000256" key="3">
    <source>
        <dbReference type="ARBA" id="ARBA00022729"/>
    </source>
</evidence>
<dbReference type="InterPro" id="IPR051836">
    <property type="entry name" value="Kremen_rcpt"/>
</dbReference>
<dbReference type="GO" id="GO:0045807">
    <property type="term" value="P:positive regulation of endocytosis"/>
    <property type="evidence" value="ECO:0007669"/>
    <property type="project" value="EnsemblFungi"/>
</dbReference>
<dbReference type="PROSITE" id="PS51212">
    <property type="entry name" value="WSC"/>
    <property type="match status" value="1"/>
</dbReference>
<keyword evidence="5 8" id="KW-0472">Membrane</keyword>
<evidence type="ECO:0000256" key="5">
    <source>
        <dbReference type="ARBA" id="ARBA00023136"/>
    </source>
</evidence>
<feature type="domain" description="WSC" evidence="10">
    <location>
        <begin position="26"/>
        <end position="115"/>
    </location>
</feature>
<dbReference type="GO" id="GO:0009408">
    <property type="term" value="P:response to heat"/>
    <property type="evidence" value="ECO:0007669"/>
    <property type="project" value="EnsemblFungi"/>
</dbReference>
<dbReference type="RefSeq" id="XP_003676641.1">
    <property type="nucleotide sequence ID" value="XM_003676593.1"/>
</dbReference>
<dbReference type="eggNOG" id="KOG4157">
    <property type="taxonomic scope" value="Eukaryota"/>
</dbReference>
<keyword evidence="6" id="KW-0325">Glycoprotein</keyword>
<dbReference type="STRING" id="1064592.G0VFL5"/>
<protein>
    <recommendedName>
        <fullName evidence="10">WSC domain-containing protein</fullName>
    </recommendedName>
</protein>
<dbReference type="GO" id="GO:0005886">
    <property type="term" value="C:plasma membrane"/>
    <property type="evidence" value="ECO:0007669"/>
    <property type="project" value="EnsemblFungi"/>
</dbReference>
<keyword evidence="3 9" id="KW-0732">Signal</keyword>
<evidence type="ECO:0000256" key="4">
    <source>
        <dbReference type="ARBA" id="ARBA00022989"/>
    </source>
</evidence>
<dbReference type="AlphaFoldDB" id="G0VFL5"/>
<dbReference type="PANTHER" id="PTHR24269:SF16">
    <property type="entry name" value="PROTEIN SLG1"/>
    <property type="match status" value="1"/>
</dbReference>
<dbReference type="GO" id="GO:0005935">
    <property type="term" value="C:cellular bud neck"/>
    <property type="evidence" value="ECO:0007669"/>
    <property type="project" value="EnsemblFungi"/>
</dbReference>
<sequence length="378" mass="39527">MLLNKIGLLLTIQGLCSKFASSQDTASTYINCFASLPSDFSLDNSYAYQASSYCHDKCLAKGSSYFALFNHGDCYCGNSNPTNSESTSSSCNTYCYGYDQEMCGGTSSYSVYSIGTPSDDDTSSVSSKSGTTTLSSSTNSQSSASKGSTTSQSSSTSLNTGGSTSLSSQGTSAGTSTLQETTSVVYQTEIHTEGGSTIYLTNTITKSSSAQETGSANSTTTGKSTNAKKKTNVGAIVGGVVGGVCGAIIVAVVILFMVRHINMRREEARMEKEYQEAIKPVEFNDYDTTTSVPGGGIVRGDSLMTNNDVRTNNTAYASSLTSQGLPLTSSFVADERLPPHPVSNPFDDSRRISNGSILHGPTSSGGKVLTVVNPDEVD</sequence>
<dbReference type="SMART" id="SM00321">
    <property type="entry name" value="WSC"/>
    <property type="match status" value="1"/>
</dbReference>
<dbReference type="GO" id="GO:0030036">
    <property type="term" value="P:actin cytoskeleton organization"/>
    <property type="evidence" value="ECO:0007669"/>
    <property type="project" value="EnsemblFungi"/>
</dbReference>
<dbReference type="Pfam" id="PF01822">
    <property type="entry name" value="WSC"/>
    <property type="match status" value="1"/>
</dbReference>
<feature type="compositionally biased region" description="Low complexity" evidence="7">
    <location>
        <begin position="123"/>
        <end position="176"/>
    </location>
</feature>
<dbReference type="GO" id="GO:0004888">
    <property type="term" value="F:transmembrane signaling receptor activity"/>
    <property type="evidence" value="ECO:0007669"/>
    <property type="project" value="EnsemblFungi"/>
</dbReference>
<name>G0VFL5_NAUCA</name>
<dbReference type="KEGG" id="ncs:NCAS_0E02120"/>
<comment type="subcellular location">
    <subcellularLocation>
        <location evidence="1">Membrane</location>
        <topology evidence="1">Single-pass membrane protein</topology>
    </subcellularLocation>
</comment>
<dbReference type="InParanoid" id="G0VFL5"/>